<accession>A0A1H8KFT2</accession>
<dbReference type="Pfam" id="PF00990">
    <property type="entry name" value="GGDEF"/>
    <property type="match status" value="1"/>
</dbReference>
<dbReference type="Gene3D" id="3.30.70.270">
    <property type="match status" value="1"/>
</dbReference>
<dbReference type="PROSITE" id="PS50887">
    <property type="entry name" value="GGDEF"/>
    <property type="match status" value="1"/>
</dbReference>
<evidence type="ECO:0000259" key="2">
    <source>
        <dbReference type="PROSITE" id="PS50887"/>
    </source>
</evidence>
<proteinExistence type="predicted"/>
<dbReference type="SMART" id="SM00052">
    <property type="entry name" value="EAL"/>
    <property type="match status" value="1"/>
</dbReference>
<dbReference type="NCBIfam" id="TIGR00254">
    <property type="entry name" value="GGDEF"/>
    <property type="match status" value="1"/>
</dbReference>
<protein>
    <submittedName>
        <fullName evidence="3">Diguanylate cyclase (GGDEF) domain-containing protein</fullName>
    </submittedName>
</protein>
<keyword evidence="4" id="KW-1185">Reference proteome</keyword>
<gene>
    <name evidence="3" type="ORF">SAMN05216333_102111</name>
</gene>
<reference evidence="4" key="1">
    <citation type="submission" date="2016-10" db="EMBL/GenBank/DDBJ databases">
        <authorList>
            <person name="Varghese N."/>
            <person name="Submissions S."/>
        </authorList>
    </citation>
    <scope>NUCLEOTIDE SEQUENCE [LARGE SCALE GENOMIC DNA]</scope>
    <source>
        <strain evidence="4">Nm76</strain>
    </source>
</reference>
<evidence type="ECO:0000259" key="1">
    <source>
        <dbReference type="PROSITE" id="PS50883"/>
    </source>
</evidence>
<dbReference type="Pfam" id="PF00563">
    <property type="entry name" value="EAL"/>
    <property type="match status" value="1"/>
</dbReference>
<dbReference type="OrthoDB" id="9813903at2"/>
<dbReference type="AlphaFoldDB" id="A0A1H8KFT2"/>
<sequence>MIYNSLHQSAIGEHKINNRQSQRSAMNFTAIDSSCGLAWVDTAGKIISANPAFLNLLALPPDVADKTLFDLTTPLNGSAPDLLRQAIAGQHTKTIKLTSTVDNKTLHVHVITCNQEQRLIIVESLSSSNFSQSVINHQAQNHSPVPLANRGMLNECIANWKPDESGAASLAMIMIGLDRFKKINETLGHDAGDQLLKFAAQRLLRIVRSDDFVAHFSGDQFVVLQINQNQPVAATAMAERIIGLLKRPFLINGQQANISASIGLAILHQDTGSSGDLIKHAELALYDAKHNARGSYRLYEQSLQENAGEQHDLEVGLRRALFLQEFTLFYQAQVRMQDRKIVGFEALIRWEKPGAGIISPVRLIPLAKETGEIHEIGKWVLHTACREATTWPEDIKIAVNVSPVQFENGNLKQIVQAALSASSLAPQRLELEITEGLLIKNVANALEQLKEIQALGVSVAMDDFGTGYSSLNYLSSFPFSKIKIDQSFVHRMQIDKSRTLIKAVITLGSALGIKTLAEGVETEEQFEYLAHNGCMEIQGYLISKPVPAEQIQALIS</sequence>
<dbReference type="SUPFAM" id="SSF55073">
    <property type="entry name" value="Nucleotide cyclase"/>
    <property type="match status" value="1"/>
</dbReference>
<dbReference type="CDD" id="cd01948">
    <property type="entry name" value="EAL"/>
    <property type="match status" value="1"/>
</dbReference>
<dbReference type="STRING" id="42354.SAMN05216333_102111"/>
<dbReference type="InterPro" id="IPR000160">
    <property type="entry name" value="GGDEF_dom"/>
</dbReference>
<feature type="domain" description="GGDEF" evidence="2">
    <location>
        <begin position="168"/>
        <end position="301"/>
    </location>
</feature>
<dbReference type="InterPro" id="IPR001633">
    <property type="entry name" value="EAL_dom"/>
</dbReference>
<dbReference type="EMBL" id="FODO01000002">
    <property type="protein sequence ID" value="SEN91819.1"/>
    <property type="molecule type" value="Genomic_DNA"/>
</dbReference>
<dbReference type="InterPro" id="IPR029787">
    <property type="entry name" value="Nucleotide_cyclase"/>
</dbReference>
<dbReference type="PROSITE" id="PS50883">
    <property type="entry name" value="EAL"/>
    <property type="match status" value="1"/>
</dbReference>
<dbReference type="CDD" id="cd01949">
    <property type="entry name" value="GGDEF"/>
    <property type="match status" value="1"/>
</dbReference>
<evidence type="ECO:0000313" key="3">
    <source>
        <dbReference type="EMBL" id="SEN91819.1"/>
    </source>
</evidence>
<organism evidence="3 4">
    <name type="scientific">Nitrosomonas oligotropha</name>
    <dbReference type="NCBI Taxonomy" id="42354"/>
    <lineage>
        <taxon>Bacteria</taxon>
        <taxon>Pseudomonadati</taxon>
        <taxon>Pseudomonadota</taxon>
        <taxon>Betaproteobacteria</taxon>
        <taxon>Nitrosomonadales</taxon>
        <taxon>Nitrosomonadaceae</taxon>
        <taxon>Nitrosomonas</taxon>
    </lineage>
</organism>
<evidence type="ECO:0000313" key="4">
    <source>
        <dbReference type="Proteomes" id="UP000198814"/>
    </source>
</evidence>
<dbReference type="SUPFAM" id="SSF141868">
    <property type="entry name" value="EAL domain-like"/>
    <property type="match status" value="1"/>
</dbReference>
<name>A0A1H8KFT2_9PROT</name>
<dbReference type="InterPro" id="IPR043128">
    <property type="entry name" value="Rev_trsase/Diguanyl_cyclase"/>
</dbReference>
<dbReference type="Proteomes" id="UP000198814">
    <property type="component" value="Unassembled WGS sequence"/>
</dbReference>
<dbReference type="PANTHER" id="PTHR44757">
    <property type="entry name" value="DIGUANYLATE CYCLASE DGCP"/>
    <property type="match status" value="1"/>
</dbReference>
<dbReference type="InterPro" id="IPR035919">
    <property type="entry name" value="EAL_sf"/>
</dbReference>
<dbReference type="InterPro" id="IPR052155">
    <property type="entry name" value="Biofilm_reg_signaling"/>
</dbReference>
<dbReference type="PANTHER" id="PTHR44757:SF2">
    <property type="entry name" value="BIOFILM ARCHITECTURE MAINTENANCE PROTEIN MBAA"/>
    <property type="match status" value="1"/>
</dbReference>
<feature type="domain" description="EAL" evidence="1">
    <location>
        <begin position="310"/>
        <end position="556"/>
    </location>
</feature>
<dbReference type="Gene3D" id="3.20.20.450">
    <property type="entry name" value="EAL domain"/>
    <property type="match status" value="1"/>
</dbReference>
<dbReference type="SMART" id="SM00267">
    <property type="entry name" value="GGDEF"/>
    <property type="match status" value="1"/>
</dbReference>